<dbReference type="InterPro" id="IPR030564">
    <property type="entry name" value="Myotubularin"/>
</dbReference>
<organism evidence="4">
    <name type="scientific">Culicoides sonorensis</name>
    <name type="common">Biting midge</name>
    <dbReference type="NCBI Taxonomy" id="179676"/>
    <lineage>
        <taxon>Eukaryota</taxon>
        <taxon>Metazoa</taxon>
        <taxon>Ecdysozoa</taxon>
        <taxon>Arthropoda</taxon>
        <taxon>Hexapoda</taxon>
        <taxon>Insecta</taxon>
        <taxon>Pterygota</taxon>
        <taxon>Neoptera</taxon>
        <taxon>Endopterygota</taxon>
        <taxon>Diptera</taxon>
        <taxon>Nematocera</taxon>
        <taxon>Chironomoidea</taxon>
        <taxon>Ceratopogonidae</taxon>
        <taxon>Ceratopogoninae</taxon>
        <taxon>Culicoides</taxon>
        <taxon>Monoculicoides</taxon>
    </lineage>
</organism>
<name>A0A336MAK2_CULSO</name>
<dbReference type="GO" id="GO:0046856">
    <property type="term" value="P:phosphatidylinositol dephosphorylation"/>
    <property type="evidence" value="ECO:0007669"/>
    <property type="project" value="TreeGrafter"/>
</dbReference>
<dbReference type="PANTHER" id="PTHR10807">
    <property type="entry name" value="MYOTUBULARIN-RELATED"/>
    <property type="match status" value="1"/>
</dbReference>
<dbReference type="Pfam" id="PF12578">
    <property type="entry name" value="3-PAP"/>
    <property type="match status" value="1"/>
</dbReference>
<evidence type="ECO:0000259" key="2">
    <source>
        <dbReference type="PROSITE" id="PS51339"/>
    </source>
</evidence>
<feature type="domain" description="Myotubularin phosphatase" evidence="2">
    <location>
        <begin position="196"/>
        <end position="1178"/>
    </location>
</feature>
<dbReference type="VEuPathDB" id="VectorBase:CSON014375"/>
<dbReference type="EMBL" id="UFQT01000795">
    <property type="protein sequence ID" value="SSX27305.1"/>
    <property type="molecule type" value="Genomic_DNA"/>
</dbReference>
<proteinExistence type="inferred from homology"/>
<dbReference type="GO" id="GO:0005737">
    <property type="term" value="C:cytoplasm"/>
    <property type="evidence" value="ECO:0007669"/>
    <property type="project" value="TreeGrafter"/>
</dbReference>
<dbReference type="Gene3D" id="2.30.29.30">
    <property type="entry name" value="Pleckstrin-homology domain (PH domain)/Phosphotyrosine-binding domain (PTB)"/>
    <property type="match status" value="1"/>
</dbReference>
<dbReference type="EMBL" id="UFQS01000795">
    <property type="protein sequence ID" value="SSX06961.1"/>
    <property type="molecule type" value="Genomic_DNA"/>
</dbReference>
<reference evidence="3" key="1">
    <citation type="submission" date="2018-04" db="EMBL/GenBank/DDBJ databases">
        <authorList>
            <person name="Go L.Y."/>
            <person name="Mitchell J.A."/>
        </authorList>
    </citation>
    <scope>NUCLEOTIDE SEQUENCE</scope>
    <source>
        <tissue evidence="3">Whole organism</tissue>
    </source>
</reference>
<reference evidence="4" key="2">
    <citation type="submission" date="2018-07" db="EMBL/GenBank/DDBJ databases">
        <authorList>
            <person name="Quirk P.G."/>
            <person name="Krulwich T.A."/>
        </authorList>
    </citation>
    <scope>NUCLEOTIDE SEQUENCE</scope>
</reference>
<evidence type="ECO:0000313" key="4">
    <source>
        <dbReference type="EMBL" id="SSX27305.1"/>
    </source>
</evidence>
<dbReference type="InterPro" id="IPR029021">
    <property type="entry name" value="Prot-tyrosine_phosphatase-like"/>
</dbReference>
<dbReference type="SUPFAM" id="SSF52799">
    <property type="entry name" value="(Phosphotyrosine protein) phosphatases II"/>
    <property type="match status" value="2"/>
</dbReference>
<evidence type="ECO:0000313" key="3">
    <source>
        <dbReference type="EMBL" id="SSX06961.1"/>
    </source>
</evidence>
<sequence>MTSGHNTGNFTSYVTDEALNTSKDVMQNDFQPKLLDGEIEAARAKNVSLYIAQKKKAVKCRIIQEEKLGTLIITNFRLSFTLFDGADTADVAYQENNFLGKYDISLSNIDKIYQITDKKKRPVGPDYRNSSKVDAIRIICKNFRLLTFDFSASDIGKGKHIADALLRFAFPSQHHVLFLYNYKLEYYNAVRSVRMFNQEIDWTQELERCGASNNWRVLGILSRSIEDTLPRFYVVPKCLTNHEYFDAARSFQKGRAAIWVWGTEQAALVRMASLLDTIGDTTVENRILENIRKCNAKQLQPHLIELEKILPSIQDVYHSYIKLRELCAPESDRIFMVNFQSNDIPTDVYDAGNDTINPSNDHKFSILDEFPVDKKKKQRAKQNDKSKVRGEEAQRRLARKMKYFGICRDLVPELADCSSMCNTKLSNQEIQDIWNDFRGILTLNKRIQYLANLIQIRAAKKIHPVKEGRKPRENVIKYYLKYDEAINNSHYNICKQCFKTIFNLTDTKIRTMVAKKLGGQSKSMPENGFQYDKSEFNQHVDSESIIPDIIVKEEPKLEEPDELNTFVCKIDPQAVMVDKNEFIETIPLEIKMENDFNHCDNQFLENESNSSSFHGTIEDASSDAASDDSWKIKKTKKNNTKVKKKRKISIVVQPSASISKRKQNNLKLECEKACELPKCSWDCHVKTTPEERQQVFDEYRQIDDMSRRLQYLAYLIKASPPKRSCVSRENRKKGKTITTYFLKYFDDLDNSKYKMCKHCFMALFCLTDAKIRTILTKKYEQQHMGLDIEYNPGVKKYDIEEIKSEGFKKYNIDRELVPDLPDCLLKCNVKASIVDLQTSWDDYRAITDDEIKTKFLCNLIQLKPPPYFYDDAKINYNRLMRETQIEGFYVKFYENIDNARFRLQDTRFYTTLEKSNWLFYVSLCLQHSSDFAKKMRKGESVVLQEAEGRDMSCIISCLIQLLLDPYFRTINGFQTLIQKDWVSLGHPFSDRFGHVSKKVTTDQGALFLLFLDCTWQLLQQFPDCFEFSETFLTTIWDSVFLPIFDTFQFNCERDREKAVNEYKIVLRPVWDWGEQFSDKDIALFSNPLYKKPVSLEQDGVPDSGYRRSRIPAGALLMPGAEDLRLQFGENLSTPRQSARLSRNIQLMRINTTDVPENDHLQDRIQTSVRNLEIWSQCYFRWIPMLEIKNGGMPQVDLFNRMLVNNIHRLQRFLSEQFTNFNHNRISTNSILNNSMDTSGGDPSENQVVQIQINSFFPFSSNTGNNAELSDILTSNGQLAADGSICYDTASLSYQYTD</sequence>
<dbReference type="SUPFAM" id="SSF50729">
    <property type="entry name" value="PH domain-like"/>
    <property type="match status" value="1"/>
</dbReference>
<dbReference type="InterPro" id="IPR010569">
    <property type="entry name" value="Myotubularin-like_Pase_dom"/>
</dbReference>
<dbReference type="Pfam" id="PF06602">
    <property type="entry name" value="Myotub-related"/>
    <property type="match status" value="1"/>
</dbReference>
<evidence type="ECO:0000256" key="1">
    <source>
        <dbReference type="ARBA" id="ARBA00007471"/>
    </source>
</evidence>
<gene>
    <name evidence="4" type="primary">CSON014375</name>
</gene>
<dbReference type="PANTHER" id="PTHR10807:SF110">
    <property type="entry name" value="FI17948P1"/>
    <property type="match status" value="1"/>
</dbReference>
<dbReference type="InterPro" id="IPR022587">
    <property type="entry name" value="MTMR12-like_C"/>
</dbReference>
<comment type="similarity">
    <text evidence="1">Belongs to the protein-tyrosine phosphatase family. Non-receptor class myotubularin subfamily.</text>
</comment>
<accession>A0A336MAK2</accession>
<dbReference type="GO" id="GO:0016020">
    <property type="term" value="C:membrane"/>
    <property type="evidence" value="ECO:0007669"/>
    <property type="project" value="TreeGrafter"/>
</dbReference>
<dbReference type="InterPro" id="IPR011993">
    <property type="entry name" value="PH-like_dom_sf"/>
</dbReference>
<protein>
    <submittedName>
        <fullName evidence="4">CSON014375 protein</fullName>
    </submittedName>
</protein>
<dbReference type="PROSITE" id="PS51339">
    <property type="entry name" value="PPASE_MYOTUBULARIN"/>
    <property type="match status" value="1"/>
</dbReference>